<evidence type="ECO:0000256" key="1">
    <source>
        <dbReference type="ARBA" id="ARBA00004141"/>
    </source>
</evidence>
<dbReference type="EMBL" id="QJHK01000013">
    <property type="protein sequence ID" value="PXY40089.1"/>
    <property type="molecule type" value="Genomic_DNA"/>
</dbReference>
<evidence type="ECO:0000259" key="6">
    <source>
        <dbReference type="Pfam" id="PF06271"/>
    </source>
</evidence>
<reference evidence="7 8" key="1">
    <citation type="submission" date="2018-05" db="EMBL/GenBank/DDBJ databases">
        <title>Flavobacterium sp. strain IMCC34759, incomplete genome.</title>
        <authorList>
            <person name="Joung Y."/>
            <person name="Cho J."/>
        </authorList>
    </citation>
    <scope>NUCLEOTIDE SEQUENCE [LARGE SCALE GENOMIC DNA]</scope>
    <source>
        <strain evidence="7 8">IMCC34759</strain>
    </source>
</reference>
<dbReference type="Pfam" id="PF06271">
    <property type="entry name" value="RDD"/>
    <property type="match status" value="1"/>
</dbReference>
<evidence type="ECO:0000256" key="3">
    <source>
        <dbReference type="ARBA" id="ARBA00022989"/>
    </source>
</evidence>
<proteinExistence type="predicted"/>
<keyword evidence="3 5" id="KW-1133">Transmembrane helix</keyword>
<protein>
    <recommendedName>
        <fullName evidence="6">RDD domain-containing protein</fullName>
    </recommendedName>
</protein>
<feature type="domain" description="RDD" evidence="6">
    <location>
        <begin position="7"/>
        <end position="129"/>
    </location>
</feature>
<dbReference type="AlphaFoldDB" id="A0A2V4BMA7"/>
<feature type="transmembrane region" description="Helical" evidence="5">
    <location>
        <begin position="12"/>
        <end position="34"/>
    </location>
</feature>
<organism evidence="7 8">
    <name type="scientific">Flavobacterium cheongpyeongense</name>
    <dbReference type="NCBI Taxonomy" id="2212651"/>
    <lineage>
        <taxon>Bacteria</taxon>
        <taxon>Pseudomonadati</taxon>
        <taxon>Bacteroidota</taxon>
        <taxon>Flavobacteriia</taxon>
        <taxon>Flavobacteriales</taxon>
        <taxon>Flavobacteriaceae</taxon>
        <taxon>Flavobacterium</taxon>
    </lineage>
</organism>
<evidence type="ECO:0000256" key="4">
    <source>
        <dbReference type="ARBA" id="ARBA00023136"/>
    </source>
</evidence>
<dbReference type="OrthoDB" id="1362823at2"/>
<keyword evidence="2 5" id="KW-0812">Transmembrane</keyword>
<dbReference type="GO" id="GO:0016020">
    <property type="term" value="C:membrane"/>
    <property type="evidence" value="ECO:0007669"/>
    <property type="project" value="UniProtKB-SubCell"/>
</dbReference>
<evidence type="ECO:0000256" key="2">
    <source>
        <dbReference type="ARBA" id="ARBA00022692"/>
    </source>
</evidence>
<dbReference type="InterPro" id="IPR010432">
    <property type="entry name" value="RDD"/>
</dbReference>
<evidence type="ECO:0000313" key="7">
    <source>
        <dbReference type="EMBL" id="PXY40089.1"/>
    </source>
</evidence>
<gene>
    <name evidence="7" type="ORF">DMB65_14980</name>
</gene>
<comment type="subcellular location">
    <subcellularLocation>
        <location evidence="1">Membrane</location>
        <topology evidence="1">Multi-pass membrane protein</topology>
    </subcellularLocation>
</comment>
<evidence type="ECO:0000256" key="5">
    <source>
        <dbReference type="SAM" id="Phobius"/>
    </source>
</evidence>
<feature type="transmembrane region" description="Helical" evidence="5">
    <location>
        <begin position="46"/>
        <end position="64"/>
    </location>
</feature>
<keyword evidence="8" id="KW-1185">Reference proteome</keyword>
<comment type="caution">
    <text evidence="7">The sequence shown here is derived from an EMBL/GenBank/DDBJ whole genome shotgun (WGS) entry which is preliminary data.</text>
</comment>
<dbReference type="Proteomes" id="UP000247903">
    <property type="component" value="Unassembled WGS sequence"/>
</dbReference>
<sequence length="139" mass="16598">MRKRNYLSKRIGAALIDLLLFALIFKAVEPFLFYDHSRDPRNTDNNGYFFLVFYLVYLSQDIFMNKTIGKHIFKLEMTFDNVQEPNGYKKYFRIIIRRIFDLFELVCPFIFLLSIILTKNNQKLGDIISKIIIKPKTIE</sequence>
<name>A0A2V4BMA7_9FLAO</name>
<accession>A0A2V4BMA7</accession>
<keyword evidence="4 5" id="KW-0472">Membrane</keyword>
<evidence type="ECO:0000313" key="8">
    <source>
        <dbReference type="Proteomes" id="UP000247903"/>
    </source>
</evidence>
<dbReference type="RefSeq" id="WP_110307449.1">
    <property type="nucleotide sequence ID" value="NZ_QJHK01000013.1"/>
</dbReference>
<feature type="transmembrane region" description="Helical" evidence="5">
    <location>
        <begin position="99"/>
        <end position="117"/>
    </location>
</feature>